<name>A0ABS4FMX0_9BACL</name>
<keyword evidence="2" id="KW-0762">Sugar transport</keyword>
<accession>A0ABS4FMX0</accession>
<evidence type="ECO:0000256" key="1">
    <source>
        <dbReference type="SAM" id="SignalP"/>
    </source>
</evidence>
<dbReference type="RefSeq" id="WP_210087571.1">
    <property type="nucleotide sequence ID" value="NZ_JAGGKG010000002.1"/>
</dbReference>
<dbReference type="EMBL" id="JAGGKG010000002">
    <property type="protein sequence ID" value="MBP1903871.1"/>
    <property type="molecule type" value="Genomic_DNA"/>
</dbReference>
<dbReference type="InterPro" id="IPR050490">
    <property type="entry name" value="Bact_solute-bd_prot1"/>
</dbReference>
<evidence type="ECO:0000313" key="3">
    <source>
        <dbReference type="Proteomes" id="UP001519272"/>
    </source>
</evidence>
<feature type="chain" id="PRO_5046703441" evidence="1">
    <location>
        <begin position="34"/>
        <end position="439"/>
    </location>
</feature>
<keyword evidence="1" id="KW-0732">Signal</keyword>
<dbReference type="InterPro" id="IPR006059">
    <property type="entry name" value="SBP"/>
</dbReference>
<dbReference type="PROSITE" id="PS51257">
    <property type="entry name" value="PROKAR_LIPOPROTEIN"/>
    <property type="match status" value="1"/>
</dbReference>
<organism evidence="2 3">
    <name type="scientific">Paenibacillus turicensis</name>
    <dbReference type="NCBI Taxonomy" id="160487"/>
    <lineage>
        <taxon>Bacteria</taxon>
        <taxon>Bacillati</taxon>
        <taxon>Bacillota</taxon>
        <taxon>Bacilli</taxon>
        <taxon>Bacillales</taxon>
        <taxon>Paenibacillaceae</taxon>
        <taxon>Paenibacillus</taxon>
    </lineage>
</organism>
<comment type="caution">
    <text evidence="2">The sequence shown here is derived from an EMBL/GenBank/DDBJ whole genome shotgun (WGS) entry which is preliminary data.</text>
</comment>
<dbReference type="Gene3D" id="3.40.190.10">
    <property type="entry name" value="Periplasmic binding protein-like II"/>
    <property type="match status" value="2"/>
</dbReference>
<protein>
    <submittedName>
        <fullName evidence="2">Multiple sugar transport system substrate-binding protein</fullName>
    </submittedName>
</protein>
<dbReference type="Pfam" id="PF01547">
    <property type="entry name" value="SBP_bac_1"/>
    <property type="match status" value="1"/>
</dbReference>
<reference evidence="2 3" key="1">
    <citation type="submission" date="2021-03" db="EMBL/GenBank/DDBJ databases">
        <title>Genomic Encyclopedia of Type Strains, Phase IV (KMG-IV): sequencing the most valuable type-strain genomes for metagenomic binning, comparative biology and taxonomic classification.</title>
        <authorList>
            <person name="Goeker M."/>
        </authorList>
    </citation>
    <scope>NUCLEOTIDE SEQUENCE [LARGE SCALE GENOMIC DNA]</scope>
    <source>
        <strain evidence="2 3">DSM 14349</strain>
    </source>
</reference>
<dbReference type="PANTHER" id="PTHR43649:SF11">
    <property type="entry name" value="ABC TRANSPORTER SUBSTRATE-BINDING PROTEIN YESO-RELATED"/>
    <property type="match status" value="1"/>
</dbReference>
<proteinExistence type="predicted"/>
<dbReference type="PANTHER" id="PTHR43649">
    <property type="entry name" value="ARABINOSE-BINDING PROTEIN-RELATED"/>
    <property type="match status" value="1"/>
</dbReference>
<sequence>MRKKRGFQRVAIILSVFALILSGCMNSKGSEQAENKKKENEQIVLKVAWWGNDGRKERTLKVIDLFESKYPNIKIEPIEASNSDYWILLASKAADQDFPDVIQMDYKYIDGYIKRKLIMPLDDLVKAGKLNISDMIDSSVASATFYDHLYGISTGVNAQSMMYNPEIFDQTGVAVPQPSYTYEDLTATAKELKDKVDKDDFYPIGSAGLDFAYYLRQNGANLYNKDGNALGYEQDELLSKFFEMEKMLVDEGLMVPPDIINKISSDKDSLIANKLAAFHSITSNNVISYNKFSGVDMQLLPLPSMQGGKEANYVKPSMFFSISAYTEHAEASAQFIDFFFNNLDANDILLGERGVPASDKVSKHIQQKLEDRDKVQYEYMEYVEKHSSPIDPPAPLISTNINILFNTVRNQMLDGQITPTEAAQKFRDGAKEIFAQNNE</sequence>
<dbReference type="Proteomes" id="UP001519272">
    <property type="component" value="Unassembled WGS sequence"/>
</dbReference>
<gene>
    <name evidence="2" type="ORF">J2Z32_000488</name>
</gene>
<feature type="signal peptide" evidence="1">
    <location>
        <begin position="1"/>
        <end position="33"/>
    </location>
</feature>
<evidence type="ECO:0000313" key="2">
    <source>
        <dbReference type="EMBL" id="MBP1903871.1"/>
    </source>
</evidence>
<keyword evidence="2" id="KW-0813">Transport</keyword>
<dbReference type="SUPFAM" id="SSF53850">
    <property type="entry name" value="Periplasmic binding protein-like II"/>
    <property type="match status" value="1"/>
</dbReference>
<keyword evidence="3" id="KW-1185">Reference proteome</keyword>